<feature type="transmembrane region" description="Helical" evidence="10">
    <location>
        <begin position="85"/>
        <end position="108"/>
    </location>
</feature>
<protein>
    <recommendedName>
        <fullName evidence="10">Fluoride-specific ion channel FluC</fullName>
    </recommendedName>
</protein>
<evidence type="ECO:0000313" key="12">
    <source>
        <dbReference type="Proteomes" id="UP000824151"/>
    </source>
</evidence>
<evidence type="ECO:0000256" key="4">
    <source>
        <dbReference type="ARBA" id="ARBA00022989"/>
    </source>
</evidence>
<reference evidence="11" key="2">
    <citation type="submission" date="2021-04" db="EMBL/GenBank/DDBJ databases">
        <authorList>
            <person name="Gilroy R."/>
        </authorList>
    </citation>
    <scope>NUCLEOTIDE SEQUENCE</scope>
    <source>
        <strain evidence="11">ChiHejej3B27-3195</strain>
    </source>
</reference>
<keyword evidence="2 10" id="KW-1003">Cell membrane</keyword>
<reference evidence="11" key="1">
    <citation type="journal article" date="2021" name="PeerJ">
        <title>Extensive microbial diversity within the chicken gut microbiome revealed by metagenomics and culture.</title>
        <authorList>
            <person name="Gilroy R."/>
            <person name="Ravi A."/>
            <person name="Getino M."/>
            <person name="Pursley I."/>
            <person name="Horton D.L."/>
            <person name="Alikhan N.F."/>
            <person name="Baker D."/>
            <person name="Gharbi K."/>
            <person name="Hall N."/>
            <person name="Watson M."/>
            <person name="Adriaenssens E.M."/>
            <person name="Foster-Nyarko E."/>
            <person name="Jarju S."/>
            <person name="Secka A."/>
            <person name="Antonio M."/>
            <person name="Oren A."/>
            <person name="Chaudhuri R.R."/>
            <person name="La Ragione R."/>
            <person name="Hildebrand F."/>
            <person name="Pallen M.J."/>
        </authorList>
    </citation>
    <scope>NUCLEOTIDE SEQUENCE</scope>
    <source>
        <strain evidence="11">ChiHejej3B27-3195</strain>
    </source>
</reference>
<evidence type="ECO:0000256" key="1">
    <source>
        <dbReference type="ARBA" id="ARBA00004651"/>
    </source>
</evidence>
<keyword evidence="5 10" id="KW-0472">Membrane</keyword>
<proteinExistence type="inferred from homology"/>
<dbReference type="InterPro" id="IPR003691">
    <property type="entry name" value="FluC"/>
</dbReference>
<comment type="subcellular location">
    <subcellularLocation>
        <location evidence="1 10">Cell membrane</location>
        <topology evidence="1 10">Multi-pass membrane protein</topology>
    </subcellularLocation>
</comment>
<comment type="similarity">
    <text evidence="7 10">Belongs to the fluoride channel Fluc/FEX (TC 1.A.43) family.</text>
</comment>
<comment type="caution">
    <text evidence="11">The sequence shown here is derived from an EMBL/GenBank/DDBJ whole genome shotgun (WGS) entry which is preliminary data.</text>
</comment>
<keyword evidence="4 10" id="KW-1133">Transmembrane helix</keyword>
<evidence type="ECO:0000256" key="7">
    <source>
        <dbReference type="ARBA" id="ARBA00035120"/>
    </source>
</evidence>
<dbReference type="GO" id="GO:0005886">
    <property type="term" value="C:plasma membrane"/>
    <property type="evidence" value="ECO:0007669"/>
    <property type="project" value="UniProtKB-SubCell"/>
</dbReference>
<keyword evidence="10" id="KW-0406">Ion transport</keyword>
<comment type="caution">
    <text evidence="10">Lacks conserved residue(s) required for the propagation of feature annotation.</text>
</comment>
<feature type="transmembrane region" description="Helical" evidence="10">
    <location>
        <begin position="128"/>
        <end position="149"/>
    </location>
</feature>
<evidence type="ECO:0000256" key="9">
    <source>
        <dbReference type="ARBA" id="ARBA00049940"/>
    </source>
</evidence>
<feature type="transmembrane region" description="Helical" evidence="10">
    <location>
        <begin position="19"/>
        <end position="38"/>
    </location>
</feature>
<accession>A0A9D1S162</accession>
<organism evidence="11 12">
    <name type="scientific">Candidatus Nesterenkonia stercoripullorum</name>
    <dbReference type="NCBI Taxonomy" id="2838701"/>
    <lineage>
        <taxon>Bacteria</taxon>
        <taxon>Bacillati</taxon>
        <taxon>Actinomycetota</taxon>
        <taxon>Actinomycetes</taxon>
        <taxon>Micrococcales</taxon>
        <taxon>Micrococcaceae</taxon>
        <taxon>Nesterenkonia</taxon>
    </lineage>
</organism>
<dbReference type="HAMAP" id="MF_00454">
    <property type="entry name" value="FluC"/>
    <property type="match status" value="1"/>
</dbReference>
<dbReference type="Pfam" id="PF02537">
    <property type="entry name" value="CRCB"/>
    <property type="match status" value="1"/>
</dbReference>
<keyword evidence="6 10" id="KW-0407">Ion channel</keyword>
<evidence type="ECO:0000256" key="6">
    <source>
        <dbReference type="ARBA" id="ARBA00023303"/>
    </source>
</evidence>
<gene>
    <name evidence="10" type="primary">fluC</name>
    <name evidence="10" type="synonym">crcB</name>
    <name evidence="11" type="ORF">H9871_00865</name>
</gene>
<sequence>MSEAEAPLAHAASPPPLRLIIPLVAVAGALGALARVGLGELVPEQAMKFPWTTLAVNASGSLVLGLVVGMASVRPNTPRWLVPTLGTGFLSAYTTFSTVIIGVMPSFPGGAFDELTGLTYLSPGTAEMAAYLVISVLGCTAAAAAGIVMGRSILGGTAE</sequence>
<comment type="catalytic activity">
    <reaction evidence="8">
        <text>fluoride(in) = fluoride(out)</text>
        <dbReference type="Rhea" id="RHEA:76159"/>
        <dbReference type="ChEBI" id="CHEBI:17051"/>
    </reaction>
    <physiologicalReaction direction="left-to-right" evidence="8">
        <dbReference type="Rhea" id="RHEA:76160"/>
    </physiologicalReaction>
</comment>
<evidence type="ECO:0000256" key="3">
    <source>
        <dbReference type="ARBA" id="ARBA00022692"/>
    </source>
</evidence>
<name>A0A9D1S162_9MICC</name>
<evidence type="ECO:0000256" key="10">
    <source>
        <dbReference type="HAMAP-Rule" id="MF_00454"/>
    </source>
</evidence>
<dbReference type="AlphaFoldDB" id="A0A9D1S162"/>
<evidence type="ECO:0000256" key="8">
    <source>
        <dbReference type="ARBA" id="ARBA00035585"/>
    </source>
</evidence>
<dbReference type="GO" id="GO:0062054">
    <property type="term" value="F:fluoride channel activity"/>
    <property type="evidence" value="ECO:0007669"/>
    <property type="project" value="UniProtKB-UniRule"/>
</dbReference>
<keyword evidence="3 10" id="KW-0812">Transmembrane</keyword>
<feature type="transmembrane region" description="Helical" evidence="10">
    <location>
        <begin position="50"/>
        <end position="73"/>
    </location>
</feature>
<evidence type="ECO:0000256" key="5">
    <source>
        <dbReference type="ARBA" id="ARBA00023136"/>
    </source>
</evidence>
<dbReference type="Proteomes" id="UP000824151">
    <property type="component" value="Unassembled WGS sequence"/>
</dbReference>
<evidence type="ECO:0000256" key="2">
    <source>
        <dbReference type="ARBA" id="ARBA00022475"/>
    </source>
</evidence>
<evidence type="ECO:0000313" key="11">
    <source>
        <dbReference type="EMBL" id="HIW98673.1"/>
    </source>
</evidence>
<dbReference type="GO" id="GO:0140114">
    <property type="term" value="P:cellular detoxification of fluoride"/>
    <property type="evidence" value="ECO:0007669"/>
    <property type="project" value="UniProtKB-UniRule"/>
</dbReference>
<keyword evidence="10" id="KW-0813">Transport</keyword>
<dbReference type="EMBL" id="DXGD01000033">
    <property type="protein sequence ID" value="HIW98673.1"/>
    <property type="molecule type" value="Genomic_DNA"/>
</dbReference>
<comment type="function">
    <text evidence="9 10">Fluoride-specific ion channel. Important for reducing fluoride concentration in the cell, thus reducing its toxicity.</text>
</comment>